<protein>
    <submittedName>
        <fullName evidence="6">Selenocysteine-specific translation elongation factor</fullName>
    </submittedName>
</protein>
<dbReference type="NCBIfam" id="TIGR00475">
    <property type="entry name" value="selB"/>
    <property type="match status" value="1"/>
</dbReference>
<dbReference type="SUPFAM" id="SSF52540">
    <property type="entry name" value="P-loop containing nucleoside triphosphate hydrolases"/>
    <property type="match status" value="1"/>
</dbReference>
<dbReference type="PANTHER" id="PTHR43721">
    <property type="entry name" value="ELONGATION FACTOR TU-RELATED"/>
    <property type="match status" value="1"/>
</dbReference>
<dbReference type="InterPro" id="IPR036390">
    <property type="entry name" value="WH_DNA-bd_sf"/>
</dbReference>
<keyword evidence="2" id="KW-0963">Cytoplasm</keyword>
<reference evidence="7" key="1">
    <citation type="journal article" date="2019" name="Int. J. Syst. Evol. Microbiol.">
        <title>The Global Catalogue of Microorganisms (GCM) 10K type strain sequencing project: providing services to taxonomists for standard genome sequencing and annotation.</title>
        <authorList>
            <consortium name="The Broad Institute Genomics Platform"/>
            <consortium name="The Broad Institute Genome Sequencing Center for Infectious Disease"/>
            <person name="Wu L."/>
            <person name="Ma J."/>
        </authorList>
    </citation>
    <scope>NUCLEOTIDE SEQUENCE [LARGE SCALE GENOMIC DNA]</scope>
    <source>
        <strain evidence="7">JCM 17933</strain>
    </source>
</reference>
<sequence>MHVVATAGHVDHGKSTLVRLLTGMEPDRWAEERRRGMTIDLGFAWTALERGERLAFVDVPGHERFVTNMLAGVGPVPAVMIVVAADEGWMPQSAEHLAAIDALRVRHGLLVVTRSDRADPAKALAQARAEIARTSLGDVEAVTVSGATGHGLPDLRAALGRLITRLPAPDPGAPVRVWVDRAFTIKGSGTVVTGTLPAGTVRSGGELLLDGRPVRVRGLQTLKENAAEVSAVARIAINLRGVERDEVFRGMALHAGEWTVTDLLDVRVKDAARLPREPVLHIGSAAVPVRLRPLGDDAARLTLARPLPLHIGDRLLLRDPGARRVTGADVLDVRPPVLRRRGAAAARARELATGVPGAAELVRRHGLIRRSELVAMGVTPESEPVTGDWLADPAHWASLRRRLAEEVARHAAADPLAPGLPVEAARALLDLPDRRLVDALAGPPLRLESGRVHAGDAGGLPAPVAEAVRRLRADLERAPFRAPEAGRLAELGLTGRALGAAVRAGALLRVAEGVVLLAGADDRAADVLASLPQPFTVSEARKALDTSRRVAVPLLEHLDRRGLTVRTGDRRTLRGGRGSSGGL</sequence>
<evidence type="ECO:0000259" key="5">
    <source>
        <dbReference type="PROSITE" id="PS51722"/>
    </source>
</evidence>
<dbReference type="PANTHER" id="PTHR43721:SF22">
    <property type="entry name" value="ELONGATION FACTOR TU, MITOCHONDRIAL"/>
    <property type="match status" value="1"/>
</dbReference>
<evidence type="ECO:0000313" key="7">
    <source>
        <dbReference type="Proteomes" id="UP001500503"/>
    </source>
</evidence>
<gene>
    <name evidence="6" type="primary">selB</name>
    <name evidence="6" type="ORF">GCM10023191_090750</name>
</gene>
<dbReference type="SUPFAM" id="SSF50447">
    <property type="entry name" value="Translation proteins"/>
    <property type="match status" value="1"/>
</dbReference>
<dbReference type="GO" id="GO:0003746">
    <property type="term" value="F:translation elongation factor activity"/>
    <property type="evidence" value="ECO:0007669"/>
    <property type="project" value="UniProtKB-KW"/>
</dbReference>
<dbReference type="RefSeq" id="WP_345474853.1">
    <property type="nucleotide sequence ID" value="NZ_BAABHF010000058.1"/>
</dbReference>
<organism evidence="6 7">
    <name type="scientific">Actinoallomurus oryzae</name>
    <dbReference type="NCBI Taxonomy" id="502180"/>
    <lineage>
        <taxon>Bacteria</taxon>
        <taxon>Bacillati</taxon>
        <taxon>Actinomycetota</taxon>
        <taxon>Actinomycetes</taxon>
        <taxon>Streptosporangiales</taxon>
        <taxon>Thermomonosporaceae</taxon>
        <taxon>Actinoallomurus</taxon>
    </lineage>
</organism>
<evidence type="ECO:0000256" key="3">
    <source>
        <dbReference type="ARBA" id="ARBA00022917"/>
    </source>
</evidence>
<dbReference type="InterPro" id="IPR000795">
    <property type="entry name" value="T_Tr_GTP-bd_dom"/>
</dbReference>
<dbReference type="InterPro" id="IPR057335">
    <property type="entry name" value="Beta-barrel_SelB"/>
</dbReference>
<keyword evidence="4" id="KW-0342">GTP-binding</keyword>
<evidence type="ECO:0000256" key="4">
    <source>
        <dbReference type="ARBA" id="ARBA00023134"/>
    </source>
</evidence>
<dbReference type="CDD" id="cd04171">
    <property type="entry name" value="SelB"/>
    <property type="match status" value="1"/>
</dbReference>
<dbReference type="InterPro" id="IPR009000">
    <property type="entry name" value="Transl_B-barrel_sf"/>
</dbReference>
<proteinExistence type="predicted"/>
<evidence type="ECO:0000256" key="1">
    <source>
        <dbReference type="ARBA" id="ARBA00004496"/>
    </source>
</evidence>
<dbReference type="EMBL" id="BAABHF010000058">
    <property type="protein sequence ID" value="GAA4517724.1"/>
    <property type="molecule type" value="Genomic_DNA"/>
</dbReference>
<comment type="caution">
    <text evidence="6">The sequence shown here is derived from an EMBL/GenBank/DDBJ whole genome shotgun (WGS) entry which is preliminary data.</text>
</comment>
<dbReference type="InterPro" id="IPR027417">
    <property type="entry name" value="P-loop_NTPase"/>
</dbReference>
<accession>A0ABP8R4K9</accession>
<dbReference type="InterPro" id="IPR036388">
    <property type="entry name" value="WH-like_DNA-bd_sf"/>
</dbReference>
<dbReference type="Pfam" id="PF09107">
    <property type="entry name" value="WHD_3rd_SelB"/>
    <property type="match status" value="1"/>
</dbReference>
<evidence type="ECO:0000313" key="6">
    <source>
        <dbReference type="EMBL" id="GAA4517724.1"/>
    </source>
</evidence>
<evidence type="ECO:0000256" key="2">
    <source>
        <dbReference type="ARBA" id="ARBA00022490"/>
    </source>
</evidence>
<dbReference type="Proteomes" id="UP001500503">
    <property type="component" value="Unassembled WGS sequence"/>
</dbReference>
<dbReference type="Gene3D" id="2.40.30.10">
    <property type="entry name" value="Translation factors"/>
    <property type="match status" value="1"/>
</dbReference>
<dbReference type="InterPro" id="IPR015191">
    <property type="entry name" value="SelB_WHD4"/>
</dbReference>
<dbReference type="Pfam" id="PF25461">
    <property type="entry name" value="Beta-barrel_SelB"/>
    <property type="match status" value="1"/>
</dbReference>
<dbReference type="PROSITE" id="PS51722">
    <property type="entry name" value="G_TR_2"/>
    <property type="match status" value="1"/>
</dbReference>
<keyword evidence="7" id="KW-1185">Reference proteome</keyword>
<keyword evidence="6" id="KW-0251">Elongation factor</keyword>
<keyword evidence="3" id="KW-0648">Protein biosynthesis</keyword>
<dbReference type="InterPro" id="IPR004535">
    <property type="entry name" value="Transl_elong_SelB"/>
</dbReference>
<dbReference type="Gene3D" id="3.40.50.300">
    <property type="entry name" value="P-loop containing nucleotide triphosphate hydrolases"/>
    <property type="match status" value="1"/>
</dbReference>
<dbReference type="Gene3D" id="1.10.10.10">
    <property type="entry name" value="Winged helix-like DNA-binding domain superfamily/Winged helix DNA-binding domain"/>
    <property type="match status" value="1"/>
</dbReference>
<comment type="subcellular location">
    <subcellularLocation>
        <location evidence="1">Cytoplasm</location>
    </subcellularLocation>
</comment>
<keyword evidence="4" id="KW-0547">Nucleotide-binding</keyword>
<feature type="domain" description="Tr-type G" evidence="5">
    <location>
        <begin position="1"/>
        <end position="167"/>
    </location>
</feature>
<name>A0ABP8R4K9_9ACTN</name>
<dbReference type="Pfam" id="PF00009">
    <property type="entry name" value="GTP_EFTU"/>
    <property type="match status" value="1"/>
</dbReference>
<dbReference type="InterPro" id="IPR050055">
    <property type="entry name" value="EF-Tu_GTPase"/>
</dbReference>
<dbReference type="SUPFAM" id="SSF46785">
    <property type="entry name" value="Winged helix' DNA-binding domain"/>
    <property type="match status" value="1"/>
</dbReference>